<dbReference type="SUPFAM" id="SSF51445">
    <property type="entry name" value="(Trans)glycosidases"/>
    <property type="match status" value="1"/>
</dbReference>
<dbReference type="Proteomes" id="UP001497512">
    <property type="component" value="Chromosome 13"/>
</dbReference>
<evidence type="ECO:0000259" key="4">
    <source>
        <dbReference type="Pfam" id="PF00703"/>
    </source>
</evidence>
<dbReference type="Pfam" id="PF22666">
    <property type="entry name" value="Glyco_hydro_2_N2"/>
    <property type="match status" value="1"/>
</dbReference>
<evidence type="ECO:0000256" key="2">
    <source>
        <dbReference type="ARBA" id="ARBA00022801"/>
    </source>
</evidence>
<feature type="domain" description="Mannosidase Ig/CBM-like" evidence="5">
    <location>
        <begin position="688"/>
        <end position="772"/>
    </location>
</feature>
<evidence type="ECO:0000313" key="8">
    <source>
        <dbReference type="EMBL" id="CAK9202766.1"/>
    </source>
</evidence>
<dbReference type="PANTHER" id="PTHR43536:SF1">
    <property type="entry name" value="MANNOSYLGLYCOPROTEIN ENDO-BETA-MANNOSIDASE"/>
    <property type="match status" value="1"/>
</dbReference>
<name>A0ABP0TQX3_9BRYO</name>
<comment type="similarity">
    <text evidence="1">Belongs to the glycosyl hydrolase 2 family.</text>
</comment>
<proteinExistence type="inferred from homology"/>
<dbReference type="InterPro" id="IPR054593">
    <property type="entry name" value="Beta-mannosidase-like_N2"/>
</dbReference>
<evidence type="ECO:0000259" key="7">
    <source>
        <dbReference type="Pfam" id="PF22666"/>
    </source>
</evidence>
<dbReference type="InterPro" id="IPR006102">
    <property type="entry name" value="Ig-like_GH2"/>
</dbReference>
<organism evidence="8 9">
    <name type="scientific">Sphagnum troendelagicum</name>
    <dbReference type="NCBI Taxonomy" id="128251"/>
    <lineage>
        <taxon>Eukaryota</taxon>
        <taxon>Viridiplantae</taxon>
        <taxon>Streptophyta</taxon>
        <taxon>Embryophyta</taxon>
        <taxon>Bryophyta</taxon>
        <taxon>Sphagnophytina</taxon>
        <taxon>Sphagnopsida</taxon>
        <taxon>Sphagnales</taxon>
        <taxon>Sphagnaceae</taxon>
        <taxon>Sphagnum</taxon>
    </lineage>
</organism>
<dbReference type="Gene3D" id="2.60.40.10">
    <property type="entry name" value="Immunoglobulins"/>
    <property type="match status" value="3"/>
</dbReference>
<dbReference type="InterPro" id="IPR041351">
    <property type="entry name" value="Ig_GlcNase"/>
</dbReference>
<dbReference type="InterPro" id="IPR008979">
    <property type="entry name" value="Galactose-bd-like_sf"/>
</dbReference>
<evidence type="ECO:0000259" key="6">
    <source>
        <dbReference type="Pfam" id="PF18368"/>
    </source>
</evidence>
<dbReference type="InterPro" id="IPR023232">
    <property type="entry name" value="Glyco_hydro_2_AS"/>
</dbReference>
<feature type="domain" description="Glycoside hydrolase family 2 immunoglobulin-like beta-sandwich" evidence="4">
    <location>
        <begin position="212"/>
        <end position="332"/>
    </location>
</feature>
<dbReference type="PANTHER" id="PTHR43536">
    <property type="entry name" value="MANNOSYLGLYCOPROTEIN ENDO-BETA-MANNOSIDASE"/>
    <property type="match status" value="1"/>
</dbReference>
<dbReference type="Gene3D" id="2.60.120.260">
    <property type="entry name" value="Galactose-binding domain-like"/>
    <property type="match status" value="1"/>
</dbReference>
<dbReference type="InterPro" id="IPR043534">
    <property type="entry name" value="EBDG/EBM"/>
</dbReference>
<dbReference type="EMBL" id="OZ019905">
    <property type="protein sequence ID" value="CAK9202766.1"/>
    <property type="molecule type" value="Genomic_DNA"/>
</dbReference>
<sequence>MARMQQKKLDQGWVACRATEVELTGEELSTPANFPIKGSSEGWIEAVVPGTVLTTLLKNEKIPDPFYGLNNEEVPDIADVGPDYYTFWFCNQFDLPTLVENGKAWLLFRAINYQAEVFVNGHKEVLSKGMFLRHRLDITNWLNKDGSNYLAVKVHPPDHPGHIPPEGGQGGDHDIAKDVAAQYVQGWDWICAIRDRNTGIWDEVSVSNTGSVRISDPHLVATFDEAYTNATLFSSMELISTKPLPTNVTVMVNVSIDMEEDGICLIEHLATQEIVLNADATILYPFPPLHFVKPKLWWPNGMGDQPLYKVEITVTVDGEGESDTWSRLFGFRHITSYIDSSTNGRKFEVNGEPLFIRGGNWIVSDGLLRLSEDRYNTDVGFHADMNLNMIRVWGGALAERPEFYNACDKRGILVWQEFWITGDCNGRGVEPSDPQWPLDHDLFLKCAWDTVKLLRNHASLALWVGGNEQQPADDINDALTLGLALHSRNDNPSLCLDGTRAYIKGSLWEGFAAGNGLFRDGPYGIQVPERFFQENYYPYAFNPEIGNVGVPVAATIRATMPPEAWDPPQILDGEIPNPTWFYHKFIPYSDEQNLVPGQIESYGVPEGLDDFCEKAQLVNYVQYRALIEGWNSWMWTHYTGMLIWKTQNPWPGLRGQMYDHLLDQTGAFFGIRCAAEPIHVQLNLLTYSIEAINTRKDHLLGFSVKATMYDIEGAIVYTNTIEHLTLPAYMTVSVGKVPLFESPNTQPVYFVLLKLLNSSGALVSRNFYWVHPTPGSYALLSGAFREQKVHIKTSTRVQLTGRLSYSISIYVENPSKERGDQQKDAGVGDVRDGVAFGLQFSVRNVNSKAQDNRILPVTYSHNWFSLVPGEALTVEVLFVLPDTKAHPKLLLRGWNVSEISIAL</sequence>
<accession>A0ABP0TQX3</accession>
<dbReference type="Gene3D" id="3.20.20.80">
    <property type="entry name" value="Glycosidases"/>
    <property type="match status" value="1"/>
</dbReference>
<dbReference type="InterPro" id="IPR013783">
    <property type="entry name" value="Ig-like_fold"/>
</dbReference>
<evidence type="ECO:0000259" key="5">
    <source>
        <dbReference type="Pfam" id="PF17786"/>
    </source>
</evidence>
<dbReference type="SUPFAM" id="SSF49303">
    <property type="entry name" value="beta-Galactosidase/glucuronidase domain"/>
    <property type="match status" value="3"/>
</dbReference>
<dbReference type="Pfam" id="PF17786">
    <property type="entry name" value="Mannosidase_ig"/>
    <property type="match status" value="1"/>
</dbReference>
<feature type="domain" description="Beta-mannosidase-like galactose-binding" evidence="7">
    <location>
        <begin position="40"/>
        <end position="201"/>
    </location>
</feature>
<dbReference type="InterPro" id="IPR036156">
    <property type="entry name" value="Beta-gal/glucu_dom_sf"/>
</dbReference>
<dbReference type="Pfam" id="PF00703">
    <property type="entry name" value="Glyco_hydro_2"/>
    <property type="match status" value="1"/>
</dbReference>
<dbReference type="Pfam" id="PF18368">
    <property type="entry name" value="Ig_GlcNase"/>
    <property type="match status" value="1"/>
</dbReference>
<keyword evidence="2" id="KW-0378">Hydrolase</keyword>
<protein>
    <recommendedName>
        <fullName evidence="10">Glycoside hydrolase family 2 protein</fullName>
    </recommendedName>
</protein>
<evidence type="ECO:0000313" key="9">
    <source>
        <dbReference type="Proteomes" id="UP001497512"/>
    </source>
</evidence>
<dbReference type="PROSITE" id="PS00608">
    <property type="entry name" value="GLYCOSYL_HYDROL_F2_2"/>
    <property type="match status" value="1"/>
</dbReference>
<evidence type="ECO:0000256" key="3">
    <source>
        <dbReference type="ARBA" id="ARBA00023295"/>
    </source>
</evidence>
<gene>
    <name evidence="8" type="ORF">CSSPTR1EN2_LOCUS6571</name>
</gene>
<reference evidence="8" key="1">
    <citation type="submission" date="2024-02" db="EMBL/GenBank/DDBJ databases">
        <authorList>
            <consortium name="ELIXIR-Norway"/>
            <consortium name="Elixir Norway"/>
        </authorList>
    </citation>
    <scope>NUCLEOTIDE SEQUENCE</scope>
</reference>
<dbReference type="SUPFAM" id="SSF49785">
    <property type="entry name" value="Galactose-binding domain-like"/>
    <property type="match status" value="1"/>
</dbReference>
<keyword evidence="9" id="KW-1185">Reference proteome</keyword>
<dbReference type="InterPro" id="IPR017853">
    <property type="entry name" value="GH"/>
</dbReference>
<feature type="domain" description="Exo-beta-D-glucosaminidase Ig-fold" evidence="6">
    <location>
        <begin position="843"/>
        <end position="896"/>
    </location>
</feature>
<keyword evidence="3" id="KW-0326">Glycosidase</keyword>
<evidence type="ECO:0008006" key="10">
    <source>
        <dbReference type="Google" id="ProtNLM"/>
    </source>
</evidence>
<evidence type="ECO:0000256" key="1">
    <source>
        <dbReference type="ARBA" id="ARBA00007401"/>
    </source>
</evidence>
<dbReference type="InterPro" id="IPR041447">
    <property type="entry name" value="Mannosidase_ig"/>
</dbReference>